<dbReference type="PROSITE" id="PS51257">
    <property type="entry name" value="PROKAR_LIPOPROTEIN"/>
    <property type="match status" value="1"/>
</dbReference>
<gene>
    <name evidence="2" type="ORF">IE90_14185</name>
</gene>
<feature type="chain" id="PRO_5044321588" description="DUF5074 domain-containing protein" evidence="1">
    <location>
        <begin position="25"/>
        <end position="528"/>
    </location>
</feature>
<evidence type="ECO:0000256" key="1">
    <source>
        <dbReference type="SAM" id="SignalP"/>
    </source>
</evidence>
<dbReference type="Proteomes" id="UP000031937">
    <property type="component" value="Unassembled WGS sequence"/>
</dbReference>
<reference evidence="2 3" key="1">
    <citation type="submission" date="2014-07" db="EMBL/GenBank/DDBJ databases">
        <title>Porphyromonadaceae bacterium OUH 334697 = ATCC BAA-2682 = DSM 28341 draft genome.</title>
        <authorList>
            <person name="Sydenham T.V."/>
            <person name="Hasman H."/>
            <person name="Justesen U.S."/>
        </authorList>
    </citation>
    <scope>NUCLEOTIDE SEQUENCE [LARGE SCALE GENOMIC DNA]</scope>
    <source>
        <strain evidence="2 3">OUH 334697</strain>
    </source>
</reference>
<feature type="signal peptide" evidence="1">
    <location>
        <begin position="1"/>
        <end position="24"/>
    </location>
</feature>
<dbReference type="AlphaFoldDB" id="A0AB34R0M6"/>
<proteinExistence type="predicted"/>
<name>A0AB34R0M6_9PORP</name>
<organism evidence="2 3">
    <name type="scientific">Sanguibacteroides justesenii</name>
    <dbReference type="NCBI Taxonomy" id="1547597"/>
    <lineage>
        <taxon>Bacteria</taxon>
        <taxon>Pseudomonadati</taxon>
        <taxon>Bacteroidota</taxon>
        <taxon>Bacteroidia</taxon>
        <taxon>Bacteroidales</taxon>
        <taxon>Porphyromonadaceae</taxon>
        <taxon>Sanguibacteroides</taxon>
    </lineage>
</organism>
<accession>A0AB34R0M6</accession>
<keyword evidence="1" id="KW-0732">Signal</keyword>
<evidence type="ECO:0000313" key="2">
    <source>
        <dbReference type="EMBL" id="KIO43324.1"/>
    </source>
</evidence>
<dbReference type="EMBL" id="JPIT01000032">
    <property type="protein sequence ID" value="KIO43324.1"/>
    <property type="molecule type" value="Genomic_DNA"/>
</dbReference>
<evidence type="ECO:0000313" key="3">
    <source>
        <dbReference type="Proteomes" id="UP000031937"/>
    </source>
</evidence>
<sequence>MNSMKNIVLLGCLLLASLLTGCFKDEGNYTYKDLGLAPKWIIDPNTEPIRINGTQGEMMKFMPQGKDFTFGEDSVAALDIFRYEWEVNGTIISEESNFEMKTDTVMARANLNKAETGVTGILRIINKQNGITYIGRAYLGFRPKFYIGSFVVVSDKNTDATKCSYFRLKTRYDGPNLVYEYFMEDDLYYQMNGEDIPGKPLKIRNCLAPHISSTSGASLITTTEGVYQLNNETFTMYTDMKDEFLNGTPDNFKPADAFDNLRLSCIATQDGRIFKRQMSENYLTGKYLSDPYFIDSKGYKVTKFSTYVFRDREPLCFDEKNRRVLIIQSENNGMNATIRPLVKGDGNYYPFPLWEIPADVDVIHLCPTYDRKTYVSGNAIYYNQGGKTYKYDFRFSSSDMKVLENTESAPVALPVYLTSEDILMTFGCFSGPANKMVYAKGNEIHCINFGENYSDKLWISVDSKVTVLLYTVVYNSYKYMVVGCENGDVMVYAVDNELLTYRLVSKANVGGRVAGINETGFYYGADTF</sequence>
<comment type="caution">
    <text evidence="2">The sequence shown here is derived from an EMBL/GenBank/DDBJ whole genome shotgun (WGS) entry which is preliminary data.</text>
</comment>
<dbReference type="InterPro" id="IPR032183">
    <property type="entry name" value="PKD-like"/>
</dbReference>
<dbReference type="Pfam" id="PF16407">
    <property type="entry name" value="PKD_2"/>
    <property type="match status" value="1"/>
</dbReference>
<evidence type="ECO:0008006" key="4">
    <source>
        <dbReference type="Google" id="ProtNLM"/>
    </source>
</evidence>
<protein>
    <recommendedName>
        <fullName evidence="4">DUF5074 domain-containing protein</fullName>
    </recommendedName>
</protein>